<dbReference type="InterPro" id="IPR003018">
    <property type="entry name" value="GAF"/>
</dbReference>
<accession>A0A9X2M681</accession>
<dbReference type="InterPro" id="IPR052016">
    <property type="entry name" value="Bact_Sigma-Reg"/>
</dbReference>
<dbReference type="SUPFAM" id="SSF81606">
    <property type="entry name" value="PP2C-like"/>
    <property type="match status" value="1"/>
</dbReference>
<protein>
    <submittedName>
        <fullName evidence="3">SpoIIE family protein phosphatase</fullName>
    </submittedName>
</protein>
<organism evidence="3 4">
    <name type="scientific">Streptomyces malaysiensis subsp. samsunensis</name>
    <dbReference type="NCBI Taxonomy" id="459658"/>
    <lineage>
        <taxon>Bacteria</taxon>
        <taxon>Bacillati</taxon>
        <taxon>Actinomycetota</taxon>
        <taxon>Actinomycetes</taxon>
        <taxon>Kitasatosporales</taxon>
        <taxon>Streptomycetaceae</taxon>
        <taxon>Streptomyces</taxon>
        <taxon>Streptomyces violaceusniger group</taxon>
    </lineage>
</organism>
<dbReference type="Pfam" id="PF13581">
    <property type="entry name" value="HATPase_c_2"/>
    <property type="match status" value="1"/>
</dbReference>
<dbReference type="RefSeq" id="WP_257635696.1">
    <property type="nucleotide sequence ID" value="NZ_JANIIC010000082.1"/>
</dbReference>
<dbReference type="Gene3D" id="3.30.565.10">
    <property type="entry name" value="Histidine kinase-like ATPase, C-terminal domain"/>
    <property type="match status" value="1"/>
</dbReference>
<dbReference type="Gene3D" id="3.30.450.40">
    <property type="match status" value="1"/>
</dbReference>
<proteinExistence type="predicted"/>
<dbReference type="AlphaFoldDB" id="A0A9X2M681"/>
<gene>
    <name evidence="3" type="ORF">NQU54_42725</name>
</gene>
<dbReference type="PANTHER" id="PTHR43156:SF2">
    <property type="entry name" value="STAGE II SPORULATION PROTEIN E"/>
    <property type="match status" value="1"/>
</dbReference>
<evidence type="ECO:0000313" key="4">
    <source>
        <dbReference type="Proteomes" id="UP001142400"/>
    </source>
</evidence>
<dbReference type="InterPro" id="IPR036890">
    <property type="entry name" value="HATPase_C_sf"/>
</dbReference>
<dbReference type="SMART" id="SM00331">
    <property type="entry name" value="PP2C_SIG"/>
    <property type="match status" value="1"/>
</dbReference>
<dbReference type="InterPro" id="IPR000014">
    <property type="entry name" value="PAS"/>
</dbReference>
<dbReference type="EMBL" id="JANIIC010000082">
    <property type="protein sequence ID" value="MCQ8835555.1"/>
    <property type="molecule type" value="Genomic_DNA"/>
</dbReference>
<comment type="caution">
    <text evidence="3">The sequence shown here is derived from an EMBL/GenBank/DDBJ whole genome shotgun (WGS) entry which is preliminary data.</text>
</comment>
<dbReference type="InterPro" id="IPR035965">
    <property type="entry name" value="PAS-like_dom_sf"/>
</dbReference>
<evidence type="ECO:0000256" key="1">
    <source>
        <dbReference type="ARBA" id="ARBA00022801"/>
    </source>
</evidence>
<dbReference type="SUPFAM" id="SSF55781">
    <property type="entry name" value="GAF domain-like"/>
    <property type="match status" value="1"/>
</dbReference>
<keyword evidence="1" id="KW-0378">Hydrolase</keyword>
<reference evidence="3" key="1">
    <citation type="submission" date="2022-06" db="EMBL/GenBank/DDBJ databases">
        <title>WGS of actinobacteria.</title>
        <authorList>
            <person name="Thawai C."/>
        </authorList>
    </citation>
    <scope>NUCLEOTIDE SEQUENCE</scope>
    <source>
        <strain evidence="3">DSM 42010</strain>
    </source>
</reference>
<dbReference type="InterPro" id="IPR029016">
    <property type="entry name" value="GAF-like_dom_sf"/>
</dbReference>
<dbReference type="Proteomes" id="UP001142400">
    <property type="component" value="Unassembled WGS sequence"/>
</dbReference>
<name>A0A9X2M681_STRMQ</name>
<dbReference type="InterPro" id="IPR036457">
    <property type="entry name" value="PPM-type-like_dom_sf"/>
</dbReference>
<dbReference type="Pfam" id="PF07228">
    <property type="entry name" value="SpoIIE"/>
    <property type="match status" value="1"/>
</dbReference>
<dbReference type="InterPro" id="IPR003594">
    <property type="entry name" value="HATPase_dom"/>
</dbReference>
<dbReference type="CDD" id="cd16936">
    <property type="entry name" value="HATPase_RsbW-like"/>
    <property type="match status" value="1"/>
</dbReference>
<keyword evidence="4" id="KW-1185">Reference proteome</keyword>
<dbReference type="SUPFAM" id="SSF55874">
    <property type="entry name" value="ATPase domain of HSP90 chaperone/DNA topoisomerase II/histidine kinase"/>
    <property type="match status" value="1"/>
</dbReference>
<dbReference type="Pfam" id="PF01590">
    <property type="entry name" value="GAF"/>
    <property type="match status" value="1"/>
</dbReference>
<dbReference type="PANTHER" id="PTHR43156">
    <property type="entry name" value="STAGE II SPORULATION PROTEIN E-RELATED"/>
    <property type="match status" value="1"/>
</dbReference>
<dbReference type="InterPro" id="IPR001932">
    <property type="entry name" value="PPM-type_phosphatase-like_dom"/>
</dbReference>
<dbReference type="CDD" id="cd00130">
    <property type="entry name" value="PAS"/>
    <property type="match status" value="1"/>
</dbReference>
<feature type="domain" description="PPM-type phosphatase" evidence="2">
    <location>
        <begin position="333"/>
        <end position="552"/>
    </location>
</feature>
<dbReference type="Gene3D" id="3.30.450.20">
    <property type="entry name" value="PAS domain"/>
    <property type="match status" value="1"/>
</dbReference>
<dbReference type="GO" id="GO:0016791">
    <property type="term" value="F:phosphatase activity"/>
    <property type="evidence" value="ECO:0007669"/>
    <property type="project" value="TreeGrafter"/>
</dbReference>
<dbReference type="SUPFAM" id="SSF55785">
    <property type="entry name" value="PYP-like sensor domain (PAS domain)"/>
    <property type="match status" value="1"/>
</dbReference>
<dbReference type="Gene3D" id="3.60.40.10">
    <property type="entry name" value="PPM-type phosphatase domain"/>
    <property type="match status" value="1"/>
</dbReference>
<sequence>MKSSTAYADVGFSSFDDIVTAMLDAQGIVLRWSRAAAELLDRTAEEVCGNPVGHLLADSSECRAEPMVNGMPTAGRALLRHRSGAIVEVSFRISPLENCSDFLMLAVPTPCRTDTAKWQRSRHDLELRHQASATIGRSLDVKRTAQDLADVLVPALGDLAWVNLAESVLGGDEPPKFLGGGELHLRRAAVASATGPWPAALLQPGAPVPPFGDWPGLRALQRGETIILRDRTGINDGLSRAFPDAFSLLVPERAHSMVAAPLFARGFLLGTVVVWRTEWAEPFTDLDAGLLADIASAASLSVDNARRYTREHCAAVALQQRLLPRATTDTPASVTSGFYLPASGGADISGDWFDVILLPSLRIAFVVGDVIGHGLPATATMGRLRTAVQTLADLELGPEELLTHLDDLVARLAAEADTAHQDTVGATCLYAVYDPIACQCTLASAGHPPPILLQPDGTGSPVALSPGPPLGVGGMPFETTTIGLDPGSILALYTDGLLGCHEHDVDAGIQQLTDRLAALIHPGRPLDAIGRTVLADVAPRPRDDIALLLASTRALPRDATASWEFPADPAVVARARNATSHQLSAWGLEEASFTVELVVSELVTNAIRYAGGPIGLRLIRDATLICEVTDPSNTQPRLRRARTTDEGGRGLFLVAQFATRWGCRYGQSGKTIWAEQPLPEVPPVGCIGEGRGV</sequence>
<dbReference type="FunFam" id="3.30.565.10:FF:000028">
    <property type="entry name" value="PAS sensor protein"/>
    <property type="match status" value="1"/>
</dbReference>
<evidence type="ECO:0000313" key="3">
    <source>
        <dbReference type="EMBL" id="MCQ8835555.1"/>
    </source>
</evidence>
<evidence type="ECO:0000259" key="2">
    <source>
        <dbReference type="SMART" id="SM00331"/>
    </source>
</evidence>